<dbReference type="InterPro" id="IPR009003">
    <property type="entry name" value="Peptidase_S1_PA"/>
</dbReference>
<dbReference type="InterPro" id="IPR018114">
    <property type="entry name" value="TRYPSIN_HIS"/>
</dbReference>
<dbReference type="GO" id="GO:0007586">
    <property type="term" value="P:digestion"/>
    <property type="evidence" value="ECO:0007669"/>
    <property type="project" value="UniProtKB-KW"/>
</dbReference>
<dbReference type="InterPro" id="IPR001254">
    <property type="entry name" value="Trypsin_dom"/>
</dbReference>
<keyword evidence="4 7" id="KW-0720">Serine protease</keyword>
<dbReference type="CDD" id="cd00190">
    <property type="entry name" value="Tryp_SPc"/>
    <property type="match status" value="1"/>
</dbReference>
<dbReference type="PANTHER" id="PTHR24276">
    <property type="entry name" value="POLYSERASE-RELATED"/>
    <property type="match status" value="1"/>
</dbReference>
<dbReference type="InterPro" id="IPR043504">
    <property type="entry name" value="Peptidase_S1_PA_chymotrypsin"/>
</dbReference>
<dbReference type="SMART" id="SM00020">
    <property type="entry name" value="Tryp_SPc"/>
    <property type="match status" value="1"/>
</dbReference>
<dbReference type="VEuPathDB" id="VectorBase:CSON005710"/>
<dbReference type="OMA" id="ISGNWAL"/>
<keyword evidence="1 7" id="KW-0645">Protease</keyword>
<evidence type="ECO:0000256" key="4">
    <source>
        <dbReference type="ARBA" id="ARBA00022825"/>
    </source>
</evidence>
<keyword evidence="8" id="KW-0732">Signal</keyword>
<keyword evidence="3 7" id="KW-0378">Hydrolase</keyword>
<evidence type="ECO:0000256" key="5">
    <source>
        <dbReference type="ARBA" id="ARBA00023157"/>
    </source>
</evidence>
<evidence type="ECO:0000256" key="2">
    <source>
        <dbReference type="ARBA" id="ARBA00022757"/>
    </source>
</evidence>
<dbReference type="InterPro" id="IPR001314">
    <property type="entry name" value="Peptidase_S1A"/>
</dbReference>
<dbReference type="GO" id="GO:0006508">
    <property type="term" value="P:proteolysis"/>
    <property type="evidence" value="ECO:0007669"/>
    <property type="project" value="UniProtKB-KW"/>
</dbReference>
<dbReference type="EMBL" id="UFQT01002222">
    <property type="protein sequence ID" value="SSX32958.1"/>
    <property type="molecule type" value="Genomic_DNA"/>
</dbReference>
<evidence type="ECO:0000256" key="3">
    <source>
        <dbReference type="ARBA" id="ARBA00022801"/>
    </source>
</evidence>
<sequence>MKLFVVLLFSLIAASSAHRLPPGLAQLLTNLNYVQVYTEDDYAGRIVATEYHIHPKYDIYTASYDAAVVKVTPSFSGTSIRPIPLPSSGVELVSGTTVTVTGWGRTETGSLPTRLRGSETTIASHPHQLAMIKNGAFKCGASIIASQWALTAAHCIDDYPAVSRIQFRAGSTDRTWGGLLVTATAYHLHPKYDKYLANYDVAVVSVSPSFSGTNIRPIPLVAAGTELSAGTSVLVTGWGYTDSWTVPTNLRVVYIPIVGYDTCKLSWGGNLFPTMFCAGVSGKDSCDGDSGGPLVQGGMQHGIVSFGDENCRSARPGVYAKISNSEIRSFIRTMTGV</sequence>
<dbReference type="PRINTS" id="PR00722">
    <property type="entry name" value="CHYMOTRYPSIN"/>
</dbReference>
<evidence type="ECO:0000256" key="6">
    <source>
        <dbReference type="ARBA" id="ARBA00024195"/>
    </source>
</evidence>
<dbReference type="Gene3D" id="2.40.10.10">
    <property type="entry name" value="Trypsin-like serine proteases"/>
    <property type="match status" value="3"/>
</dbReference>
<organism evidence="10">
    <name type="scientific">Culicoides sonorensis</name>
    <name type="common">Biting midge</name>
    <dbReference type="NCBI Taxonomy" id="179676"/>
    <lineage>
        <taxon>Eukaryota</taxon>
        <taxon>Metazoa</taxon>
        <taxon>Ecdysozoa</taxon>
        <taxon>Arthropoda</taxon>
        <taxon>Hexapoda</taxon>
        <taxon>Insecta</taxon>
        <taxon>Pterygota</taxon>
        <taxon>Neoptera</taxon>
        <taxon>Endopterygota</taxon>
        <taxon>Diptera</taxon>
        <taxon>Nematocera</taxon>
        <taxon>Chironomoidea</taxon>
        <taxon>Ceratopogonidae</taxon>
        <taxon>Ceratopogoninae</taxon>
        <taxon>Culicoides</taxon>
        <taxon>Monoculicoides</taxon>
    </lineage>
</organism>
<dbReference type="Pfam" id="PF00089">
    <property type="entry name" value="Trypsin"/>
    <property type="match status" value="1"/>
</dbReference>
<dbReference type="PANTHER" id="PTHR24276:SF91">
    <property type="entry name" value="AT26814P-RELATED"/>
    <property type="match status" value="1"/>
</dbReference>
<dbReference type="PROSITE" id="PS00134">
    <property type="entry name" value="TRYPSIN_HIS"/>
    <property type="match status" value="1"/>
</dbReference>
<gene>
    <name evidence="10" type="primary">CSON005710</name>
</gene>
<dbReference type="InterPro" id="IPR033116">
    <property type="entry name" value="TRYPSIN_SER"/>
</dbReference>
<evidence type="ECO:0000256" key="8">
    <source>
        <dbReference type="SAM" id="SignalP"/>
    </source>
</evidence>
<dbReference type="FunFam" id="2.40.10.10:FF:000034">
    <property type="entry name" value="Eupolytin"/>
    <property type="match status" value="1"/>
</dbReference>
<comment type="similarity">
    <text evidence="6">Belongs to the peptidase S1 family. CLIP subfamily.</text>
</comment>
<accession>A0A336N3E9</accession>
<dbReference type="PROSITE" id="PS00135">
    <property type="entry name" value="TRYPSIN_SER"/>
    <property type="match status" value="1"/>
</dbReference>
<keyword evidence="2" id="KW-0222">Digestion</keyword>
<dbReference type="PROSITE" id="PS50240">
    <property type="entry name" value="TRYPSIN_DOM"/>
    <property type="match status" value="1"/>
</dbReference>
<dbReference type="AlphaFoldDB" id="A0A336N3E9"/>
<reference evidence="10" key="1">
    <citation type="submission" date="2018-07" db="EMBL/GenBank/DDBJ databases">
        <authorList>
            <person name="Quirk P.G."/>
            <person name="Krulwich T.A."/>
        </authorList>
    </citation>
    <scope>NUCLEOTIDE SEQUENCE</scope>
</reference>
<protein>
    <submittedName>
        <fullName evidence="10">CSON005710 protein</fullName>
    </submittedName>
</protein>
<dbReference type="GO" id="GO:0004252">
    <property type="term" value="F:serine-type endopeptidase activity"/>
    <property type="evidence" value="ECO:0007669"/>
    <property type="project" value="InterPro"/>
</dbReference>
<evidence type="ECO:0000256" key="7">
    <source>
        <dbReference type="RuleBase" id="RU363034"/>
    </source>
</evidence>
<evidence type="ECO:0000259" key="9">
    <source>
        <dbReference type="PROSITE" id="PS50240"/>
    </source>
</evidence>
<feature type="domain" description="Peptidase S1" evidence="9">
    <location>
        <begin position="92"/>
        <end position="336"/>
    </location>
</feature>
<feature type="chain" id="PRO_5016361469" evidence="8">
    <location>
        <begin position="18"/>
        <end position="337"/>
    </location>
</feature>
<dbReference type="InterPro" id="IPR050430">
    <property type="entry name" value="Peptidase_S1"/>
</dbReference>
<keyword evidence="5" id="KW-1015">Disulfide bond</keyword>
<name>A0A336N3E9_CULSO</name>
<dbReference type="SUPFAM" id="SSF50494">
    <property type="entry name" value="Trypsin-like serine proteases"/>
    <property type="match status" value="2"/>
</dbReference>
<proteinExistence type="inferred from homology"/>
<evidence type="ECO:0000313" key="10">
    <source>
        <dbReference type="EMBL" id="SSX32958.1"/>
    </source>
</evidence>
<evidence type="ECO:0000256" key="1">
    <source>
        <dbReference type="ARBA" id="ARBA00022670"/>
    </source>
</evidence>
<feature type="signal peptide" evidence="8">
    <location>
        <begin position="1"/>
        <end position="17"/>
    </location>
</feature>